<evidence type="ECO:0000256" key="3">
    <source>
        <dbReference type="ARBA" id="ARBA00022989"/>
    </source>
</evidence>
<evidence type="ECO:0000259" key="6">
    <source>
        <dbReference type="Pfam" id="PF04932"/>
    </source>
</evidence>
<dbReference type="RefSeq" id="WP_023929609.1">
    <property type="nucleotide sequence ID" value="NZ_KI669458.1"/>
</dbReference>
<keyword evidence="4 5" id="KW-0472">Membrane</keyword>
<dbReference type="PANTHER" id="PTHR37422">
    <property type="entry name" value="TEICHURONIC ACID BIOSYNTHESIS PROTEIN TUAE"/>
    <property type="match status" value="1"/>
</dbReference>
<keyword evidence="2 5" id="KW-0812">Transmembrane</keyword>
<organism evidence="7 8">
    <name type="scientific">Helicobacter canis NCTC 12740</name>
    <dbReference type="NCBI Taxonomy" id="1357399"/>
    <lineage>
        <taxon>Bacteria</taxon>
        <taxon>Pseudomonadati</taxon>
        <taxon>Campylobacterota</taxon>
        <taxon>Epsilonproteobacteria</taxon>
        <taxon>Campylobacterales</taxon>
        <taxon>Helicobacteraceae</taxon>
        <taxon>Helicobacter</taxon>
    </lineage>
</organism>
<dbReference type="STRING" id="1357399.HMPREF2087_00685"/>
<feature type="transmembrane region" description="Helical" evidence="5">
    <location>
        <begin position="175"/>
        <end position="199"/>
    </location>
</feature>
<dbReference type="Pfam" id="PF04932">
    <property type="entry name" value="Wzy_C"/>
    <property type="match status" value="1"/>
</dbReference>
<comment type="caution">
    <text evidence="7">The sequence shown here is derived from an EMBL/GenBank/DDBJ whole genome shotgun (WGS) entry which is preliminary data.</text>
</comment>
<feature type="transmembrane region" description="Helical" evidence="5">
    <location>
        <begin position="74"/>
        <end position="95"/>
    </location>
</feature>
<dbReference type="eggNOG" id="COG3307">
    <property type="taxonomic scope" value="Bacteria"/>
</dbReference>
<accession>V8CK75</accession>
<dbReference type="InterPro" id="IPR007016">
    <property type="entry name" value="O-antigen_ligase-rel_domated"/>
</dbReference>
<sequence>MVLAKISSAMLACAGLVLCIGLMLLSTGEANLKPNPLFKAGVSALYIAALCFILGAIALPHFKQNLAHYFARVSLFFILLLGIIALSLLSLYFTADRHLSWSFMRRFLLEPSLFLLLISLYFYTIKPSSQARIIYALLIIFSLQPIFTIGDFIYYGLANDLSFIAMLGSYRPMPFFFAEAQTGYAFFLIISLSLSVALFCTKPSKLALLLVGLNILACIVANTRFLHICLCVIMLLPAILLPYRHKSRILAGVSAVVLLCGVGFYYVSAHLSPRYNLAAMLDNFTQVWSLPPAAMGRFDNNCDSVQHCMPESFPRDPSLIWEHSSLNRLAMSKATWLGILDNPLRPNGFGLGLFAKNIVRIFGSGEQIPYYIHKHDDGSILPFYWTNHNGILYLWFELGIVGFGLIVWLHLWLLLQARKLYQCTSLSTISRAFALGLSLSILGLIVANCFDALPNRAGTLVLFLLFGLLLALVAKRGNKESA</sequence>
<feature type="transmembrane region" description="Helical" evidence="5">
    <location>
        <begin position="206"/>
        <end position="236"/>
    </location>
</feature>
<evidence type="ECO:0000256" key="4">
    <source>
        <dbReference type="ARBA" id="ARBA00023136"/>
    </source>
</evidence>
<gene>
    <name evidence="7" type="ORF">HMPREF2087_00685</name>
</gene>
<reference evidence="7 8" key="1">
    <citation type="submission" date="2013-10" db="EMBL/GenBank/DDBJ databases">
        <title>The Genome Sequence of Helicobacter canis NCTC 12740.</title>
        <authorList>
            <consortium name="The Broad Institute Genomics Platform"/>
            <person name="Earl A."/>
            <person name="Fox J.G."/>
            <person name="Shen Z."/>
            <person name="Young S.K."/>
            <person name="Zeng Q."/>
            <person name="Gargeya S."/>
            <person name="Fitzgerald M."/>
            <person name="Abouelleil A."/>
            <person name="Alvarado L."/>
            <person name="Chapman S.B."/>
            <person name="Gainer-Dewar J."/>
            <person name="Goldberg J."/>
            <person name="Griggs A."/>
            <person name="Gujja S."/>
            <person name="Hansen M."/>
            <person name="Howarth C."/>
            <person name="Imamovic A."/>
            <person name="Ireland A."/>
            <person name="Larimer J."/>
            <person name="McCowan C."/>
            <person name="Murphy C."/>
            <person name="Pearson M."/>
            <person name="Poon T.W."/>
            <person name="Priest M."/>
            <person name="Roberts A."/>
            <person name="Saif S."/>
            <person name="Shea T."/>
            <person name="Sykes S."/>
            <person name="Wortman J."/>
            <person name="Nusbaum C."/>
            <person name="Birren B."/>
        </authorList>
    </citation>
    <scope>NUCLEOTIDE SEQUENCE [LARGE SCALE GENOMIC DNA]</scope>
    <source>
        <strain evidence="7 8">NCTC 12740</strain>
    </source>
</reference>
<dbReference type="PATRIC" id="fig|1357399.3.peg.720"/>
<feature type="transmembrane region" description="Helical" evidence="5">
    <location>
        <begin position="457"/>
        <end position="474"/>
    </location>
</feature>
<dbReference type="EMBL" id="AZJJ01000001">
    <property type="protein sequence ID" value="ETD27764.1"/>
    <property type="molecule type" value="Genomic_DNA"/>
</dbReference>
<evidence type="ECO:0000256" key="2">
    <source>
        <dbReference type="ARBA" id="ARBA00022692"/>
    </source>
</evidence>
<feature type="transmembrane region" description="Helical" evidence="5">
    <location>
        <begin position="248"/>
        <end position="267"/>
    </location>
</feature>
<dbReference type="GO" id="GO:0016020">
    <property type="term" value="C:membrane"/>
    <property type="evidence" value="ECO:0007669"/>
    <property type="project" value="UniProtKB-SubCell"/>
</dbReference>
<feature type="transmembrane region" description="Helical" evidence="5">
    <location>
        <begin position="135"/>
        <end position="155"/>
    </location>
</feature>
<dbReference type="OrthoDB" id="5316028at2"/>
<dbReference type="PANTHER" id="PTHR37422:SF17">
    <property type="entry name" value="O-ANTIGEN LIGASE"/>
    <property type="match status" value="1"/>
</dbReference>
<evidence type="ECO:0000256" key="1">
    <source>
        <dbReference type="ARBA" id="ARBA00004141"/>
    </source>
</evidence>
<evidence type="ECO:0000256" key="5">
    <source>
        <dbReference type="SAM" id="Phobius"/>
    </source>
</evidence>
<dbReference type="HOGENOM" id="CLU_565932_0_0_7"/>
<keyword evidence="8" id="KW-1185">Reference proteome</keyword>
<feature type="transmembrane region" description="Helical" evidence="5">
    <location>
        <begin position="391"/>
        <end position="412"/>
    </location>
</feature>
<feature type="transmembrane region" description="Helical" evidence="5">
    <location>
        <begin position="40"/>
        <end position="62"/>
    </location>
</feature>
<feature type="domain" description="O-antigen ligase-related" evidence="6">
    <location>
        <begin position="211"/>
        <end position="406"/>
    </location>
</feature>
<evidence type="ECO:0000313" key="8">
    <source>
        <dbReference type="Proteomes" id="UP000018688"/>
    </source>
</evidence>
<name>V8CK75_9HELI</name>
<feature type="transmembrane region" description="Helical" evidence="5">
    <location>
        <begin position="432"/>
        <end position="450"/>
    </location>
</feature>
<dbReference type="AlphaFoldDB" id="V8CK75"/>
<dbReference type="Proteomes" id="UP000018688">
    <property type="component" value="Unassembled WGS sequence"/>
</dbReference>
<comment type="subcellular location">
    <subcellularLocation>
        <location evidence="1">Membrane</location>
        <topology evidence="1">Multi-pass membrane protein</topology>
    </subcellularLocation>
</comment>
<dbReference type="InterPro" id="IPR051533">
    <property type="entry name" value="WaaL-like"/>
</dbReference>
<proteinExistence type="predicted"/>
<keyword evidence="3 5" id="KW-1133">Transmembrane helix</keyword>
<feature type="transmembrane region" description="Helical" evidence="5">
    <location>
        <begin position="107"/>
        <end position="123"/>
    </location>
</feature>
<evidence type="ECO:0000313" key="7">
    <source>
        <dbReference type="EMBL" id="ETD27764.1"/>
    </source>
</evidence>
<protein>
    <recommendedName>
        <fullName evidence="6">O-antigen ligase-related domain-containing protein</fullName>
    </recommendedName>
</protein>